<sequence>MSADNNKQKRKKEDDERDKVGARASKWAEEFDKLSEDDQYTYLEEIAPRMTRMHVQFLQGIIGFDEEDVEGEEDDFEEGEEDDEEEDDEEDAKGDDGDDE</sequence>
<evidence type="ECO:0000313" key="4">
    <source>
        <dbReference type="Proteomes" id="UP000751190"/>
    </source>
</evidence>
<feature type="compositionally biased region" description="Acidic residues" evidence="1">
    <location>
        <begin position="64"/>
        <end position="100"/>
    </location>
</feature>
<feature type="compositionally biased region" description="Basic and acidic residues" evidence="1">
    <location>
        <begin position="11"/>
        <end position="25"/>
    </location>
</feature>
<protein>
    <submittedName>
        <fullName evidence="2">Uncharacterized protein</fullName>
    </submittedName>
</protein>
<evidence type="ECO:0000313" key="3">
    <source>
        <dbReference type="EMBL" id="KAG8458163.1"/>
    </source>
</evidence>
<dbReference type="OrthoDB" id="10592176at2759"/>
<dbReference type="EMBL" id="JAGTXO010000056">
    <property type="protein sequence ID" value="KAG8458163.1"/>
    <property type="molecule type" value="Genomic_DNA"/>
</dbReference>
<feature type="region of interest" description="Disordered" evidence="1">
    <location>
        <begin position="63"/>
        <end position="100"/>
    </location>
</feature>
<keyword evidence="4" id="KW-1185">Reference proteome</keyword>
<reference evidence="2" key="1">
    <citation type="submission" date="2021-05" db="EMBL/GenBank/DDBJ databases">
        <title>The genome of the haptophyte Pavlova lutheri (Diacronema luteri, Pavlovales) - a model for lipid biosynthesis in eukaryotic algae.</title>
        <authorList>
            <person name="Hulatt C.J."/>
            <person name="Posewitz M.C."/>
        </authorList>
    </citation>
    <scope>NUCLEOTIDE SEQUENCE</scope>
    <source>
        <strain evidence="2">NIVA-4/92</strain>
    </source>
</reference>
<feature type="region of interest" description="Disordered" evidence="1">
    <location>
        <begin position="1"/>
        <end position="25"/>
    </location>
</feature>
<name>A0A8J6C253_DIALT</name>
<dbReference type="EMBL" id="JAGTXO010000056">
    <property type="protein sequence ID" value="KAG8458139.1"/>
    <property type="molecule type" value="Genomic_DNA"/>
</dbReference>
<proteinExistence type="predicted"/>
<comment type="caution">
    <text evidence="2">The sequence shown here is derived from an EMBL/GenBank/DDBJ whole genome shotgun (WGS) entry which is preliminary data.</text>
</comment>
<gene>
    <name evidence="2" type="ORF">KFE25_011670</name>
    <name evidence="3" type="ORF">KFE25_011694</name>
</gene>
<dbReference type="AlphaFoldDB" id="A0A8J6C253"/>
<evidence type="ECO:0000256" key="1">
    <source>
        <dbReference type="SAM" id="MobiDB-lite"/>
    </source>
</evidence>
<accession>A0A8J6C253</accession>
<organism evidence="2 4">
    <name type="scientific">Diacronema lutheri</name>
    <name type="common">Unicellular marine alga</name>
    <name type="synonym">Monochrysis lutheri</name>
    <dbReference type="NCBI Taxonomy" id="2081491"/>
    <lineage>
        <taxon>Eukaryota</taxon>
        <taxon>Haptista</taxon>
        <taxon>Haptophyta</taxon>
        <taxon>Pavlovophyceae</taxon>
        <taxon>Pavlovales</taxon>
        <taxon>Pavlovaceae</taxon>
        <taxon>Diacronema</taxon>
    </lineage>
</organism>
<dbReference type="Proteomes" id="UP000751190">
    <property type="component" value="Unassembled WGS sequence"/>
</dbReference>
<evidence type="ECO:0000313" key="2">
    <source>
        <dbReference type="EMBL" id="KAG8458139.1"/>
    </source>
</evidence>